<evidence type="ECO:0000256" key="3">
    <source>
        <dbReference type="ARBA" id="ARBA00001974"/>
    </source>
</evidence>
<comment type="cofactor">
    <cofactor evidence="1">
        <name>FMN</name>
        <dbReference type="ChEBI" id="CHEBI:58210"/>
    </cofactor>
</comment>
<dbReference type="PANTHER" id="PTHR11938:SF133">
    <property type="entry name" value="GLUTAMATE SYNTHASE (NADH)"/>
    <property type="match status" value="1"/>
</dbReference>
<keyword evidence="14" id="KW-0314">Glutamate biosynthesis</keyword>
<comment type="cofactor">
    <cofactor evidence="3">
        <name>FAD</name>
        <dbReference type="ChEBI" id="CHEBI:57692"/>
    </cofactor>
</comment>
<evidence type="ECO:0000256" key="2">
    <source>
        <dbReference type="ARBA" id="ARBA00001927"/>
    </source>
</evidence>
<accession>A0ABD5JCP2</accession>
<evidence type="ECO:0000256" key="10">
    <source>
        <dbReference type="ARBA" id="ARBA00022962"/>
    </source>
</evidence>
<proteinExistence type="inferred from homology"/>
<dbReference type="InterPro" id="IPR002489">
    <property type="entry name" value="Glu_synth_asu_C"/>
</dbReference>
<keyword evidence="11 19" id="KW-0560">Oxidoreductase</keyword>
<dbReference type="Pfam" id="PF00310">
    <property type="entry name" value="GATase_2"/>
    <property type="match status" value="1"/>
</dbReference>
<dbReference type="InterPro" id="IPR029055">
    <property type="entry name" value="Ntn_hydrolases_N"/>
</dbReference>
<dbReference type="NCBIfam" id="NF008730">
    <property type="entry name" value="PRK11750.1"/>
    <property type="match status" value="1"/>
</dbReference>
<evidence type="ECO:0000256" key="11">
    <source>
        <dbReference type="ARBA" id="ARBA00023002"/>
    </source>
</evidence>
<feature type="domain" description="Glutamine amidotransferase type-2" evidence="18">
    <location>
        <begin position="22"/>
        <end position="409"/>
    </location>
</feature>
<dbReference type="FunFam" id="3.20.20.70:FF:000053">
    <property type="entry name" value="Glutamate synthase large subunit"/>
    <property type="match status" value="1"/>
</dbReference>
<dbReference type="SUPFAM" id="SSF56235">
    <property type="entry name" value="N-terminal nucleophile aminohydrolases (Ntn hydrolases)"/>
    <property type="match status" value="1"/>
</dbReference>
<evidence type="ECO:0000313" key="19">
    <source>
        <dbReference type="EMBL" id="MEE4585372.1"/>
    </source>
</evidence>
<dbReference type="GO" id="GO:0046872">
    <property type="term" value="F:metal ion binding"/>
    <property type="evidence" value="ECO:0007669"/>
    <property type="project" value="UniProtKB-KW"/>
</dbReference>
<reference evidence="19 20" key="1">
    <citation type="submission" date="2023-11" db="EMBL/GenBank/DDBJ databases">
        <title>30 novel species of actinomycetes from the DSMZ collection.</title>
        <authorList>
            <person name="Nouioui I."/>
        </authorList>
    </citation>
    <scope>NUCLEOTIDE SEQUENCE [LARGE SCALE GENOMIC DNA]</scope>
    <source>
        <strain evidence="19 20">DSM 41602</strain>
    </source>
</reference>
<dbReference type="GO" id="GO:0006537">
    <property type="term" value="P:glutamate biosynthetic process"/>
    <property type="evidence" value="ECO:0007669"/>
    <property type="project" value="UniProtKB-KW"/>
</dbReference>
<evidence type="ECO:0000259" key="18">
    <source>
        <dbReference type="PROSITE" id="PS51278"/>
    </source>
</evidence>
<keyword evidence="13" id="KW-0411">Iron-sulfur</keyword>
<dbReference type="Pfam" id="PF01645">
    <property type="entry name" value="Glu_synthase"/>
    <property type="match status" value="1"/>
</dbReference>
<gene>
    <name evidence="19" type="primary">gltB</name>
    <name evidence="19" type="ORF">V2K49_19765</name>
</gene>
<keyword evidence="12" id="KW-0408">Iron</keyword>
<dbReference type="Gene3D" id="3.20.20.70">
    <property type="entry name" value="Aldolase class I"/>
    <property type="match status" value="2"/>
</dbReference>
<dbReference type="Pfam" id="PF01493">
    <property type="entry name" value="GXGXG"/>
    <property type="match status" value="1"/>
</dbReference>
<dbReference type="InterPro" id="IPR002932">
    <property type="entry name" value="Glu_synthdom"/>
</dbReference>
<dbReference type="Proteomes" id="UP001354649">
    <property type="component" value="Unassembled WGS sequence"/>
</dbReference>
<dbReference type="CDD" id="cd00982">
    <property type="entry name" value="gltB_C"/>
    <property type="match status" value="1"/>
</dbReference>
<keyword evidence="10" id="KW-0315">Glutamine amidotransferase</keyword>
<evidence type="ECO:0000256" key="1">
    <source>
        <dbReference type="ARBA" id="ARBA00001917"/>
    </source>
</evidence>
<evidence type="ECO:0000256" key="4">
    <source>
        <dbReference type="ARBA" id="ARBA00009716"/>
    </source>
</evidence>
<dbReference type="PROSITE" id="PS51278">
    <property type="entry name" value="GATASE_TYPE_2"/>
    <property type="match status" value="1"/>
</dbReference>
<keyword evidence="7" id="KW-0288">FMN</keyword>
<dbReference type="InterPro" id="IPR050711">
    <property type="entry name" value="ET-N_metabolism_enzyme"/>
</dbReference>
<evidence type="ECO:0000256" key="6">
    <source>
        <dbReference type="ARBA" id="ARBA00022630"/>
    </source>
</evidence>
<dbReference type="Gene3D" id="3.60.20.10">
    <property type="entry name" value="Glutamine Phosphoribosylpyrophosphate, subunit 1, domain 1"/>
    <property type="match status" value="1"/>
</dbReference>
<dbReference type="SUPFAM" id="SSF69336">
    <property type="entry name" value="Alpha subunit of glutamate synthase, C-terminal domain"/>
    <property type="match status" value="1"/>
</dbReference>
<dbReference type="Gene3D" id="2.160.20.60">
    <property type="entry name" value="Glutamate synthase, alpha subunit, C-terminal domain"/>
    <property type="match status" value="1"/>
</dbReference>
<dbReference type="SUPFAM" id="SSF51395">
    <property type="entry name" value="FMN-linked oxidoreductases"/>
    <property type="match status" value="1"/>
</dbReference>
<comment type="pathway">
    <text evidence="16">Amino-acid biosynthesis.</text>
</comment>
<evidence type="ECO:0000256" key="9">
    <source>
        <dbReference type="ARBA" id="ARBA00022827"/>
    </source>
</evidence>
<feature type="region of interest" description="Disordered" evidence="17">
    <location>
        <begin position="901"/>
        <end position="924"/>
    </location>
</feature>
<dbReference type="FunFam" id="3.20.20.70:FF:000031">
    <property type="entry name" value="Glutamate synthase 1 [NADH]"/>
    <property type="match status" value="1"/>
</dbReference>
<evidence type="ECO:0000256" key="7">
    <source>
        <dbReference type="ARBA" id="ARBA00022643"/>
    </source>
</evidence>
<organism evidence="19 20">
    <name type="scientific">Streptomyces antimycoticus</name>
    <dbReference type="NCBI Taxonomy" id="68175"/>
    <lineage>
        <taxon>Bacteria</taxon>
        <taxon>Bacillati</taxon>
        <taxon>Actinomycetota</taxon>
        <taxon>Actinomycetes</taxon>
        <taxon>Kitasatosporales</taxon>
        <taxon>Streptomycetaceae</taxon>
        <taxon>Streptomyces</taxon>
        <taxon>Streptomyces violaceusniger group</taxon>
    </lineage>
</organism>
<dbReference type="EMBL" id="JAZBJQ010000013">
    <property type="protein sequence ID" value="MEE4585372.1"/>
    <property type="molecule type" value="Genomic_DNA"/>
</dbReference>
<dbReference type="CDD" id="cd02808">
    <property type="entry name" value="GltS_FMN"/>
    <property type="match status" value="1"/>
</dbReference>
<dbReference type="GO" id="GO:0051538">
    <property type="term" value="F:3 iron, 4 sulfur cluster binding"/>
    <property type="evidence" value="ECO:0007669"/>
    <property type="project" value="UniProtKB-KW"/>
</dbReference>
<evidence type="ECO:0000256" key="15">
    <source>
        <dbReference type="ARBA" id="ARBA00023291"/>
    </source>
</evidence>
<dbReference type="InterPro" id="IPR017932">
    <property type="entry name" value="GATase_2_dom"/>
</dbReference>
<sequence length="1516" mass="163209">MRSASHPARQGMYDPRNEHDACGVGFVATLTGEASHELVEQALTVLRNLEHRGATGSEPDSGDGAGILVQVPDAFLRASVTGFELPEAGAYAVGIAFLPEGETESAAAAEHIERLAAEEGLTVLGWREVPVAPELLGNGARATMPAFRQLFVADGTSTGVALDRTAFVLRKRAEREAGVYFPSLSARTLVYKGMLTTGQLEPFFPDLSDRRFATAVALVHSRFSTNTFPSWPLAHPYRFVAHNGEINTVQGNRNWMRARESQLVSDLFGDKGLERIFPLCTPDASDSATFDEVLELLHLGGRSLPHSVLMMVPEAWENHPSMDPARRAFYQYHSTMMEPWDGPACVTFTDGVQVGAVLDRNGLRPGRYWVTDEGLVVLSSEVGVLDIDPAKVVRKGRLQPGRMFLVDTAEHRIIEDDEIKAELAAEQPYGEWLEAGLIDLADLPEREHIVHTHASVTRRQQTFGYTEEELRVLIAPMAKAGAEPIGSMGTDSPIAALSERPRLLFDYFTQLFAQVTNPPLDAIREELVTSLISSLGPQGNLLEPTAASCRNVTLPFPVIDNDELAKLIHINADGDMPGLKAANLSGLYRVGGGGQALAARLDEICAEADRAIEDGARLIVLSDRHSDAEHAPIPSLLLTSAVHHHLIGTKQRSQVGLLVEAGDVREVHHVALLIGYGAAAVNPYLAMESVEDLVRAGTFLPGVDAETAIKNLIKALGKGVLKVMSKMGISTVASYRGAQVFEAVGLDESFVDTYFHGTTTKIGGVGLDVVAKEVAARHAKAYPASGVPSAHRTLEIGGEYQWRREGEPHLFDPETVFRLQHSTRSRRYDIFKKYTERVNEQSERLMTLRGLFSFKGERPSIPIDEVESVSEIVKRFSTGAMSYGSISQEAHETLAIAMNQLGGKSNTGEGGEDSDRLHDPARRSSIKQVASGRFGVTSEYLVNSDDIQIKMAQGAKPGEGGQLPGHKVYPWVAKTRHSTPGVGLISPPPHHDIYSIEDLAQLIHDLKNANPQARIHVKLVSEVGVGTVAAGVSKAHADVVLISGHDGGTGASPLTSLKHAGGPWELGLAETQQTLLLNGLRDRIVVQTDGQLKTGRDVVIAALLGAEEFGFATAPLVVSGCVMMRVCHLDTCPVGIATQNPVLRERYSGKAEFVVNFFEFIAEEVRELLAELGFRTLEEAIGHAELLDTARAVQHWKARGLDLAPLLYVPELPEGAVRHQVIAQDHGLAKALDNQLIKLAADALNAESAEAAQPVRAQVAIRNINRTVGTMLGHEVTRTFGGAGLPDDTIDITFTGSAGQSFGAFVPRGVTLRLEGDANDYVGKGLSGGRIVVRPDRGADHLAEYSTIAGNTLAYGATGGEMFLRGRVGERFCVRNSGATVVSEGVGDHGCEYMTGGHALVLGPTGRNFAAGMSGGIAYVIDLDPDNVNVDLRGALGALDDTDKQWLHDAVRRHHEETGSTVASALLDDWETALTRFSKIIPATYQAVLAAKDAAERAGLSESETTEKMMEAAING</sequence>
<evidence type="ECO:0000256" key="16">
    <source>
        <dbReference type="ARBA" id="ARBA00029440"/>
    </source>
</evidence>
<feature type="compositionally biased region" description="Basic and acidic residues" evidence="17">
    <location>
        <begin position="913"/>
        <end position="922"/>
    </location>
</feature>
<dbReference type="InterPro" id="IPR013785">
    <property type="entry name" value="Aldolase_TIM"/>
</dbReference>
<dbReference type="CDD" id="cd00713">
    <property type="entry name" value="GltS"/>
    <property type="match status" value="1"/>
</dbReference>
<evidence type="ECO:0000256" key="17">
    <source>
        <dbReference type="SAM" id="MobiDB-lite"/>
    </source>
</evidence>
<comment type="cofactor">
    <cofactor evidence="2">
        <name>[3Fe-4S] cluster</name>
        <dbReference type="ChEBI" id="CHEBI:21137"/>
    </cofactor>
</comment>
<evidence type="ECO:0000256" key="14">
    <source>
        <dbReference type="ARBA" id="ARBA00023164"/>
    </source>
</evidence>
<evidence type="ECO:0000313" key="20">
    <source>
        <dbReference type="Proteomes" id="UP001354649"/>
    </source>
</evidence>
<dbReference type="PANTHER" id="PTHR11938">
    <property type="entry name" value="FAD NADPH DEHYDROGENASE/OXIDOREDUCTASE"/>
    <property type="match status" value="1"/>
</dbReference>
<dbReference type="GO" id="GO:0004355">
    <property type="term" value="F:glutamate synthase (NADPH) activity"/>
    <property type="evidence" value="ECO:0007669"/>
    <property type="project" value="UniProtKB-EC"/>
</dbReference>
<evidence type="ECO:0000256" key="8">
    <source>
        <dbReference type="ARBA" id="ARBA00022723"/>
    </source>
</evidence>
<keyword evidence="15" id="KW-0003">3Fe-4S</keyword>
<dbReference type="InterPro" id="IPR006982">
    <property type="entry name" value="Glu_synth_centr_N"/>
</dbReference>
<keyword evidence="5" id="KW-0028">Amino-acid biosynthesis</keyword>
<keyword evidence="9" id="KW-0274">FAD</keyword>
<protein>
    <submittedName>
        <fullName evidence="19">Glutamate synthase large subunit</fullName>
        <ecNumber evidence="19">1.4.1.13</ecNumber>
    </submittedName>
</protein>
<evidence type="ECO:0000256" key="13">
    <source>
        <dbReference type="ARBA" id="ARBA00023014"/>
    </source>
</evidence>
<keyword evidence="6" id="KW-0285">Flavoprotein</keyword>
<keyword evidence="8" id="KW-0479">Metal-binding</keyword>
<evidence type="ECO:0000256" key="12">
    <source>
        <dbReference type="ARBA" id="ARBA00023004"/>
    </source>
</evidence>
<dbReference type="EC" id="1.4.1.13" evidence="19"/>
<comment type="similarity">
    <text evidence="4">Belongs to the glutamate synthase family.</text>
</comment>
<dbReference type="InterPro" id="IPR036485">
    <property type="entry name" value="Glu_synth_asu_C_sf"/>
</dbReference>
<dbReference type="FunFam" id="3.60.20.10:FF:000001">
    <property type="entry name" value="Glutamate synthase, large subunit"/>
    <property type="match status" value="1"/>
</dbReference>
<evidence type="ECO:0000256" key="5">
    <source>
        <dbReference type="ARBA" id="ARBA00022605"/>
    </source>
</evidence>
<dbReference type="Pfam" id="PF04898">
    <property type="entry name" value="Glu_syn_central"/>
    <property type="match status" value="1"/>
</dbReference>
<name>A0ABD5JCP2_9ACTN</name>
<dbReference type="FunFam" id="2.160.20.60:FF:000001">
    <property type="entry name" value="Glutamate synthase, large subunit"/>
    <property type="match status" value="1"/>
</dbReference>
<comment type="caution">
    <text evidence="19">The sequence shown here is derived from an EMBL/GenBank/DDBJ whole genome shotgun (WGS) entry which is preliminary data.</text>
</comment>